<feature type="transmembrane region" description="Helical" evidence="4">
    <location>
        <begin position="67"/>
        <end position="87"/>
    </location>
</feature>
<dbReference type="PROSITE" id="PS50885">
    <property type="entry name" value="HAMP"/>
    <property type="match status" value="1"/>
</dbReference>
<dbReference type="PROSITE" id="PS50111">
    <property type="entry name" value="CHEMOTAXIS_TRANSDUC_2"/>
    <property type="match status" value="1"/>
</dbReference>
<evidence type="ECO:0000259" key="5">
    <source>
        <dbReference type="PROSITE" id="PS50111"/>
    </source>
</evidence>
<evidence type="ECO:0000313" key="8">
    <source>
        <dbReference type="Proteomes" id="UP000223596"/>
    </source>
</evidence>
<dbReference type="Pfam" id="PF00015">
    <property type="entry name" value="MCPsignal"/>
    <property type="match status" value="1"/>
</dbReference>
<dbReference type="Pfam" id="PF00672">
    <property type="entry name" value="HAMP"/>
    <property type="match status" value="1"/>
</dbReference>
<reference evidence="7 8" key="1">
    <citation type="submission" date="2017-09" db="EMBL/GenBank/DDBJ databases">
        <title>Evaluation of Pacific Biosciences Sequencing Technology to Finishing C. thermocellum Genome Sequences.</title>
        <authorList>
            <person name="Brown S."/>
        </authorList>
    </citation>
    <scope>NUCLEOTIDE SEQUENCE [LARGE SCALE GENOMIC DNA]</scope>
    <source>
        <strain evidence="7 8">AD2</strain>
    </source>
</reference>
<keyword evidence="4" id="KW-0472">Membrane</keyword>
<dbReference type="GO" id="GO:0007165">
    <property type="term" value="P:signal transduction"/>
    <property type="evidence" value="ECO:0007669"/>
    <property type="project" value="UniProtKB-KW"/>
</dbReference>
<protein>
    <submittedName>
        <fullName evidence="7">Methyl-accepting chemotaxis sensory transducer with TarH sensor</fullName>
    </submittedName>
</protein>
<comment type="caution">
    <text evidence="7">The sequence shown here is derived from an EMBL/GenBank/DDBJ whole genome shotgun (WGS) entry which is preliminary data.</text>
</comment>
<dbReference type="Gene3D" id="1.10.287.950">
    <property type="entry name" value="Methyl-accepting chemotaxis protein"/>
    <property type="match status" value="1"/>
</dbReference>
<dbReference type="SUPFAM" id="SSF58104">
    <property type="entry name" value="Methyl-accepting chemotaxis protein (MCP) signaling domain"/>
    <property type="match status" value="1"/>
</dbReference>
<name>A0AB36TFZ7_ACETH</name>
<accession>A0AB36TFZ7</accession>
<evidence type="ECO:0000313" key="7">
    <source>
        <dbReference type="EMBL" id="PFH02718.1"/>
    </source>
</evidence>
<dbReference type="PANTHER" id="PTHR32089:SF112">
    <property type="entry name" value="LYSOZYME-LIKE PROTEIN-RELATED"/>
    <property type="match status" value="1"/>
</dbReference>
<dbReference type="CDD" id="cd06225">
    <property type="entry name" value="HAMP"/>
    <property type="match status" value="1"/>
</dbReference>
<gene>
    <name evidence="7" type="ORF">M972_111505</name>
</gene>
<evidence type="ECO:0000256" key="4">
    <source>
        <dbReference type="SAM" id="Phobius"/>
    </source>
</evidence>
<dbReference type="AlphaFoldDB" id="A0AB36TFZ7"/>
<feature type="domain" description="HAMP" evidence="6">
    <location>
        <begin position="349"/>
        <end position="401"/>
    </location>
</feature>
<keyword evidence="4" id="KW-1133">Transmembrane helix</keyword>
<dbReference type="InterPro" id="IPR004089">
    <property type="entry name" value="MCPsignal_dom"/>
</dbReference>
<sequence>MKPEKIKNYIMDKLSRCKLSEIKLLSNAKKPDLNDSFKKDEKTDGQRYKILKNIGRLIDFKSLKTKLLLLNTVTILFVIIIIMIYMIHVSRSNAEENMKNNLKNQSVAAEIILNNEISNIKNLNVNIAKNSAFRMLIQMNLKEQLIQSLQEYMNKYPEINDIIVYKGDTEIYRANEKSNIKIDNTVMQRSGFVQGDHINVYSIEDIVDSNSETIGTIVMLHDITAGNNLIKKISTSLETNAFLYEGNKLVAMSDSNGNAYDNNEDVTIDLESIEKGNEFLSSAQRIFDGNYYLYCKEIKDYQGKTLGVLSVGVTDKSLKELVNEITYNMIGIGLLSLVIGLFLAWIVSVLISTPIKQLVRNVELVQKGDLTVSSDYKSNDEVGMLSNAFYEMVATLKAILTDINEKSLLLSRSSEEINNRCSMSMSTFEGISSAAQDIAQGTNEQVEAVDEAKKQMEVILSDMAKMADFLTETREVSLNAGESASMGDKLVTEALNQMDNINDSILNSNKCLKELGRESDNIFKIIKVISDIASQTHLLAMNATIEAAKAGEAGKGFSVIASEIRKLALKSKDSTVEINKIISDIKTYINKTINIADATIAQSEKGILVVSDAKNAFNMINNNTRDIIEKVNDLVVVTERVVSSSKLFTKSFYQTMEVAESTSASIEEIAASLETQTETMDKITNSSSLLAQSAKDMHELVGKFKIN</sequence>
<keyword evidence="1 3" id="KW-0807">Transducer</keyword>
<keyword evidence="4" id="KW-0812">Transmembrane</keyword>
<evidence type="ECO:0000256" key="3">
    <source>
        <dbReference type="PROSITE-ProRule" id="PRU00284"/>
    </source>
</evidence>
<feature type="transmembrane region" description="Helical" evidence="4">
    <location>
        <begin position="329"/>
        <end position="351"/>
    </location>
</feature>
<dbReference type="EMBL" id="PDBW01000001">
    <property type="protein sequence ID" value="PFH02718.1"/>
    <property type="molecule type" value="Genomic_DNA"/>
</dbReference>
<feature type="domain" description="Methyl-accepting transducer" evidence="5">
    <location>
        <begin position="420"/>
        <end position="670"/>
    </location>
</feature>
<organism evidence="7 8">
    <name type="scientific">Acetivibrio thermocellus AD2</name>
    <dbReference type="NCBI Taxonomy" id="1138384"/>
    <lineage>
        <taxon>Bacteria</taxon>
        <taxon>Bacillati</taxon>
        <taxon>Bacillota</taxon>
        <taxon>Clostridia</taxon>
        <taxon>Eubacteriales</taxon>
        <taxon>Oscillospiraceae</taxon>
        <taxon>Acetivibrio</taxon>
    </lineage>
</organism>
<dbReference type="Proteomes" id="UP000223596">
    <property type="component" value="Unassembled WGS sequence"/>
</dbReference>
<dbReference type="GO" id="GO:0016020">
    <property type="term" value="C:membrane"/>
    <property type="evidence" value="ECO:0007669"/>
    <property type="project" value="InterPro"/>
</dbReference>
<proteinExistence type="inferred from homology"/>
<dbReference type="PANTHER" id="PTHR32089">
    <property type="entry name" value="METHYL-ACCEPTING CHEMOTAXIS PROTEIN MCPB"/>
    <property type="match status" value="1"/>
</dbReference>
<dbReference type="InterPro" id="IPR003660">
    <property type="entry name" value="HAMP_dom"/>
</dbReference>
<evidence type="ECO:0000256" key="2">
    <source>
        <dbReference type="ARBA" id="ARBA00029447"/>
    </source>
</evidence>
<comment type="similarity">
    <text evidence="2">Belongs to the methyl-accepting chemotaxis (MCP) protein family.</text>
</comment>
<dbReference type="RefSeq" id="WP_003516356.1">
    <property type="nucleotide sequence ID" value="NZ_CP013828.1"/>
</dbReference>
<evidence type="ECO:0000259" key="6">
    <source>
        <dbReference type="PROSITE" id="PS50885"/>
    </source>
</evidence>
<dbReference type="Gene3D" id="6.10.340.10">
    <property type="match status" value="1"/>
</dbReference>
<dbReference type="SMART" id="SM00304">
    <property type="entry name" value="HAMP"/>
    <property type="match status" value="1"/>
</dbReference>
<evidence type="ECO:0000256" key="1">
    <source>
        <dbReference type="ARBA" id="ARBA00023224"/>
    </source>
</evidence>
<dbReference type="SMART" id="SM00283">
    <property type="entry name" value="MA"/>
    <property type="match status" value="1"/>
</dbReference>